<evidence type="ECO:0000313" key="2">
    <source>
        <dbReference type="Proteomes" id="UP000738402"/>
    </source>
</evidence>
<comment type="caution">
    <text evidence="1">The sequence shown here is derived from an EMBL/GenBank/DDBJ whole genome shotgun (WGS) entry which is preliminary data.</text>
</comment>
<accession>A0AAN6HYW5</accession>
<dbReference type="AlphaFoldDB" id="A0AAN6HYW5"/>
<organism evidence="1 2">
    <name type="scientific">Ogataea haglerorum</name>
    <dbReference type="NCBI Taxonomy" id="1937702"/>
    <lineage>
        <taxon>Eukaryota</taxon>
        <taxon>Fungi</taxon>
        <taxon>Dikarya</taxon>
        <taxon>Ascomycota</taxon>
        <taxon>Saccharomycotina</taxon>
        <taxon>Pichiomycetes</taxon>
        <taxon>Pichiales</taxon>
        <taxon>Pichiaceae</taxon>
        <taxon>Ogataea</taxon>
    </lineage>
</organism>
<evidence type="ECO:0000313" key="1">
    <source>
        <dbReference type="EMBL" id="KAG7725060.1"/>
    </source>
</evidence>
<dbReference type="EMBL" id="JAHLUH010000014">
    <property type="protein sequence ID" value="KAG7725060.1"/>
    <property type="molecule type" value="Genomic_DNA"/>
</dbReference>
<sequence>MICRLSSRLPNWGVQLVLVQVRLRGLLDQASVRIRMSLVIAPARCQTLCRCDVAATDLEHVGDFRLGNNTMSDAPVQHNTAPRPMLCNRKYTAIRVELY</sequence>
<reference evidence="1" key="1">
    <citation type="journal article" date="2021" name="G3 (Bethesda)">
        <title>Genomic diversity, chromosomal rearrangements, and interspecies hybridization in the ogataea polymorpha species complex.</title>
        <authorList>
            <person name="Hanson S.J."/>
            <person name="Cinneide E.O."/>
            <person name="Salzberg L.I."/>
            <person name="Wolfe K.H."/>
            <person name="McGowan J."/>
            <person name="Fitzpatrick D.A."/>
            <person name="Matlin K."/>
        </authorList>
    </citation>
    <scope>NUCLEOTIDE SEQUENCE</scope>
    <source>
        <strain evidence="1">83-405-1</strain>
    </source>
</reference>
<dbReference type="Proteomes" id="UP000738402">
    <property type="component" value="Unassembled WGS sequence"/>
</dbReference>
<gene>
    <name evidence="1" type="ORF">KL933_004493</name>
</gene>
<proteinExistence type="predicted"/>
<protein>
    <submittedName>
        <fullName evidence="1">Uncharacterized protein</fullName>
    </submittedName>
</protein>
<name>A0AAN6HYW5_9ASCO</name>